<accession>A0A7J6MJT6</accession>
<protein>
    <submittedName>
        <fullName evidence="1">Uncharacterized protein</fullName>
    </submittedName>
</protein>
<dbReference type="Proteomes" id="UP000591131">
    <property type="component" value="Unassembled WGS sequence"/>
</dbReference>
<comment type="caution">
    <text evidence="1">The sequence shown here is derived from an EMBL/GenBank/DDBJ whole genome shotgun (WGS) entry which is preliminary data.</text>
</comment>
<dbReference type="EMBL" id="JAAPAO010000126">
    <property type="protein sequence ID" value="KAF4671859.1"/>
    <property type="molecule type" value="Genomic_DNA"/>
</dbReference>
<sequence>METPTNDFSAAYGGPAGNSANSHRLLTILDWDDTILPTKDIARHGGKVTLSQRYVSVAATVIELLLSLSSDNGLIILSSSTEGWVRQSCNNFFPELRPLIERAQIVHTPKETRQLGLKQKCPTIVKLGNDFCRNVASGAGNAVETQILLIGNMRGDVEPAKTLRMLYPNVSVKTCLLKEVPTTLELERELTYLLHSLPELLLNGDNGGVDDYSIAEAGDLASIDQYSEVCAARRAMLKARQGMQKQEQSSNVVGKAKAKHGYRSLVCTQA</sequence>
<evidence type="ECO:0000313" key="2">
    <source>
        <dbReference type="Proteomes" id="UP000591131"/>
    </source>
</evidence>
<dbReference type="AlphaFoldDB" id="A0A7J6MJT6"/>
<proteinExistence type="predicted"/>
<reference evidence="1 2" key="1">
    <citation type="submission" date="2020-04" db="EMBL/GenBank/DDBJ databases">
        <title>Perkinsus chesapeaki whole genome sequence.</title>
        <authorList>
            <person name="Bogema D.R."/>
        </authorList>
    </citation>
    <scope>NUCLEOTIDE SEQUENCE [LARGE SCALE GENOMIC DNA]</scope>
    <source>
        <strain evidence="1">ATCC PRA-425</strain>
    </source>
</reference>
<keyword evidence="2" id="KW-1185">Reference proteome</keyword>
<gene>
    <name evidence="1" type="ORF">FOL47_001154</name>
</gene>
<name>A0A7J6MJT6_PERCH</name>
<dbReference type="PANTHER" id="PTHR38899:SF1">
    <property type="entry name" value="PROTEIN KINASE"/>
    <property type="match status" value="1"/>
</dbReference>
<dbReference type="PANTHER" id="PTHR38899">
    <property type="entry name" value="DOMAIN OOKINETE PROTEIN, PUTATIVE-RELATED"/>
    <property type="match status" value="1"/>
</dbReference>
<dbReference type="OrthoDB" id="447464at2759"/>
<evidence type="ECO:0000313" key="1">
    <source>
        <dbReference type="EMBL" id="KAF4671859.1"/>
    </source>
</evidence>
<organism evidence="1 2">
    <name type="scientific">Perkinsus chesapeaki</name>
    <name type="common">Clam parasite</name>
    <name type="synonym">Perkinsus andrewsi</name>
    <dbReference type="NCBI Taxonomy" id="330153"/>
    <lineage>
        <taxon>Eukaryota</taxon>
        <taxon>Sar</taxon>
        <taxon>Alveolata</taxon>
        <taxon>Perkinsozoa</taxon>
        <taxon>Perkinsea</taxon>
        <taxon>Perkinsida</taxon>
        <taxon>Perkinsidae</taxon>
        <taxon>Perkinsus</taxon>
    </lineage>
</organism>